<comment type="cofactor">
    <cofactor evidence="9">
        <name>heme</name>
        <dbReference type="ChEBI" id="CHEBI:30413"/>
    </cofactor>
</comment>
<dbReference type="Pfam" id="PF06628">
    <property type="entry name" value="Catalase-rel"/>
    <property type="match status" value="1"/>
</dbReference>
<comment type="similarity">
    <text evidence="1 10">Belongs to the catalase family.</text>
</comment>
<evidence type="ECO:0000313" key="15">
    <source>
        <dbReference type="EMBL" id="CAF3874473.1"/>
    </source>
</evidence>
<evidence type="ECO:0000259" key="13">
    <source>
        <dbReference type="SMART" id="SM01060"/>
    </source>
</evidence>
<dbReference type="PANTHER" id="PTHR11465">
    <property type="entry name" value="CATALASE"/>
    <property type="match status" value="1"/>
</dbReference>
<dbReference type="InterPro" id="IPR024711">
    <property type="entry name" value="Catalase_clade1/3"/>
</dbReference>
<dbReference type="PROSITE" id="PS51402">
    <property type="entry name" value="CATALASE_3"/>
    <property type="match status" value="1"/>
</dbReference>
<dbReference type="Proteomes" id="UP000681722">
    <property type="component" value="Unassembled WGS sequence"/>
</dbReference>
<evidence type="ECO:0000313" key="16">
    <source>
        <dbReference type="Proteomes" id="UP000663829"/>
    </source>
</evidence>
<evidence type="ECO:0000256" key="3">
    <source>
        <dbReference type="ARBA" id="ARBA00022617"/>
    </source>
</evidence>
<dbReference type="InterPro" id="IPR002226">
    <property type="entry name" value="Catalase_haem_BS"/>
</dbReference>
<name>A0A814PS54_9BILA</name>
<keyword evidence="16" id="KW-1185">Reference proteome</keyword>
<evidence type="ECO:0000256" key="2">
    <source>
        <dbReference type="ARBA" id="ARBA00022559"/>
    </source>
</evidence>
<keyword evidence="4 9" id="KW-0479">Metal-binding</keyword>
<dbReference type="GO" id="GO:0042744">
    <property type="term" value="P:hydrogen peroxide catabolic process"/>
    <property type="evidence" value="ECO:0007669"/>
    <property type="project" value="UniProtKB-KW"/>
</dbReference>
<dbReference type="Gene3D" id="2.40.180.10">
    <property type="entry name" value="Catalase core domain"/>
    <property type="match status" value="1"/>
</dbReference>
<feature type="domain" description="Catalase core" evidence="13">
    <location>
        <begin position="93"/>
        <end position="480"/>
    </location>
</feature>
<keyword evidence="7 10" id="KW-0376">Hydrogen peroxide</keyword>
<dbReference type="GO" id="GO:0042542">
    <property type="term" value="P:response to hydrogen peroxide"/>
    <property type="evidence" value="ECO:0007669"/>
    <property type="project" value="TreeGrafter"/>
</dbReference>
<proteinExistence type="inferred from homology"/>
<dbReference type="PIRSF" id="PIRSF038928">
    <property type="entry name" value="Catalase_clade1-3"/>
    <property type="match status" value="1"/>
</dbReference>
<evidence type="ECO:0000313" key="14">
    <source>
        <dbReference type="EMBL" id="CAF1110035.1"/>
    </source>
</evidence>
<dbReference type="PROSITE" id="PS00437">
    <property type="entry name" value="CATALASE_1"/>
    <property type="match status" value="1"/>
</dbReference>
<dbReference type="SUPFAM" id="SSF56634">
    <property type="entry name" value="Heme-dependent catalase-like"/>
    <property type="match status" value="1"/>
</dbReference>
<protein>
    <recommendedName>
        <fullName evidence="10">Catalase</fullName>
        <ecNumber evidence="10">1.11.1.6</ecNumber>
    </recommendedName>
</protein>
<dbReference type="GO" id="GO:0005777">
    <property type="term" value="C:peroxisome"/>
    <property type="evidence" value="ECO:0007669"/>
    <property type="project" value="TreeGrafter"/>
</dbReference>
<gene>
    <name evidence="14" type="ORF">GPM918_LOCUS19183</name>
    <name evidence="15" type="ORF">SRO942_LOCUS19182</name>
</gene>
<dbReference type="GO" id="GO:0020037">
    <property type="term" value="F:heme binding"/>
    <property type="evidence" value="ECO:0007669"/>
    <property type="project" value="InterPro"/>
</dbReference>
<dbReference type="GO" id="GO:0004096">
    <property type="term" value="F:catalase activity"/>
    <property type="evidence" value="ECO:0007669"/>
    <property type="project" value="UniProtKB-EC"/>
</dbReference>
<evidence type="ECO:0000256" key="7">
    <source>
        <dbReference type="ARBA" id="ARBA00023324"/>
    </source>
</evidence>
<keyword evidence="6 9" id="KW-0408">Iron</keyword>
<feature type="non-terminal residue" evidence="14">
    <location>
        <position position="1"/>
    </location>
</feature>
<dbReference type="InterPro" id="IPR018028">
    <property type="entry name" value="Catalase"/>
</dbReference>
<dbReference type="EMBL" id="CAJNOQ010005742">
    <property type="protein sequence ID" value="CAF1110035.1"/>
    <property type="molecule type" value="Genomic_DNA"/>
</dbReference>
<keyword evidence="3 9" id="KW-0349">Heme</keyword>
<dbReference type="PROSITE" id="PS00438">
    <property type="entry name" value="CATALASE_2"/>
    <property type="match status" value="1"/>
</dbReference>
<reference evidence="14" key="1">
    <citation type="submission" date="2021-02" db="EMBL/GenBank/DDBJ databases">
        <authorList>
            <person name="Nowell W R."/>
        </authorList>
    </citation>
    <scope>NUCLEOTIDE SEQUENCE</scope>
</reference>
<comment type="catalytic activity">
    <reaction evidence="10">
        <text>2 H2O2 = O2 + 2 H2O</text>
        <dbReference type="Rhea" id="RHEA:20309"/>
        <dbReference type="ChEBI" id="CHEBI:15377"/>
        <dbReference type="ChEBI" id="CHEBI:15379"/>
        <dbReference type="ChEBI" id="CHEBI:16240"/>
        <dbReference type="EC" id="1.11.1.6"/>
    </reaction>
</comment>
<evidence type="ECO:0000256" key="1">
    <source>
        <dbReference type="ARBA" id="ARBA00005329"/>
    </source>
</evidence>
<dbReference type="AlphaFoldDB" id="A0A814PS54"/>
<feature type="active site" evidence="8">
    <location>
        <position position="140"/>
    </location>
</feature>
<dbReference type="GO" id="GO:0005739">
    <property type="term" value="C:mitochondrion"/>
    <property type="evidence" value="ECO:0007669"/>
    <property type="project" value="TreeGrafter"/>
</dbReference>
<dbReference type="InterPro" id="IPR010582">
    <property type="entry name" value="Catalase_immune_responsive"/>
</dbReference>
<dbReference type="PANTHER" id="PTHR11465:SF9">
    <property type="entry name" value="CATALASE"/>
    <property type="match status" value="1"/>
</dbReference>
<dbReference type="EMBL" id="CAJOBC010005743">
    <property type="protein sequence ID" value="CAF3874473.1"/>
    <property type="molecule type" value="Genomic_DNA"/>
</dbReference>
<dbReference type="InterPro" id="IPR020835">
    <property type="entry name" value="Catalase_sf"/>
</dbReference>
<evidence type="ECO:0000256" key="8">
    <source>
        <dbReference type="PIRSR" id="PIRSR038928-1"/>
    </source>
</evidence>
<dbReference type="Pfam" id="PF00199">
    <property type="entry name" value="Catalase"/>
    <property type="match status" value="1"/>
</dbReference>
<evidence type="ECO:0000256" key="5">
    <source>
        <dbReference type="ARBA" id="ARBA00023002"/>
    </source>
</evidence>
<accession>A0A814PS54</accession>
<dbReference type="FunFam" id="2.40.180.10:FF:000001">
    <property type="entry name" value="Catalase"/>
    <property type="match status" value="1"/>
</dbReference>
<evidence type="ECO:0000256" key="11">
    <source>
        <dbReference type="RuleBase" id="RU004142"/>
    </source>
</evidence>
<dbReference type="OrthoDB" id="6880011at2759"/>
<dbReference type="SMART" id="SM01060">
    <property type="entry name" value="Catalase"/>
    <property type="match status" value="1"/>
</dbReference>
<comment type="caution">
    <text evidence="14">The sequence shown here is derived from an EMBL/GenBank/DDBJ whole genome shotgun (WGS) entry which is preliminary data.</text>
</comment>
<dbReference type="EC" id="1.11.1.6" evidence="10"/>
<sequence length="574" mass="65675">MLTCTQQYKSTYTINDDVTSSTDESKEARKKIYAIRKQKEKKIRDKKVSLVGRYIERKLNNNMAAPSQPTKEPGPADHQLPEFKKSHKTEQLTTGWGRPVGDRSNVQTVGPRGPVLLQDVVYIEDTARFDRERIPERVVHAKGGGAFGVFEATDDISDVCKAKVFIKGTKTRVAMRFSTVAGESGSADTNRDPRGFAIKLYTDEGIWDCVGNNTPIFFVRDPFLFQMFIHSQKRNPQSHLKDPNAVWDFFANNPQATHQFLFLYSDRGIPDGFRHMHGYGSHTFKMVNAKNEFVWVKFHWRCNQKIKNLEPKTAKFLAGEQPDYALQDLFDSIAKKDYPSWTLYIQTVTDAEAKNLPYNPFDLTKIFSQKQFPLRKVGKLTLNENPENYFTQIEQLAFSPAHMPPGIEASPDKMLQGRLFSYTDTQRHRIGANFLIVPVNNPETNKNVKVCTYQRDGPMNTSQNYGDRPNYYRNEFHGPDVTSRSAHIEHATYEAGLSDRHPSQDEDNFTQPRVFYTQVLTDQGRQNILDNMAEHLEQCTDKDVIKRAVAVLANVDDAFGKKLAQRLKVDLPKK</sequence>
<evidence type="ECO:0000256" key="4">
    <source>
        <dbReference type="ARBA" id="ARBA00022723"/>
    </source>
</evidence>
<dbReference type="GO" id="GO:0046872">
    <property type="term" value="F:metal ion binding"/>
    <property type="evidence" value="ECO:0007669"/>
    <property type="project" value="UniProtKB-KW"/>
</dbReference>
<evidence type="ECO:0000256" key="6">
    <source>
        <dbReference type="ARBA" id="ARBA00023004"/>
    </source>
</evidence>
<feature type="region of interest" description="Disordered" evidence="12">
    <location>
        <begin position="88"/>
        <end position="109"/>
    </location>
</feature>
<keyword evidence="2 10" id="KW-0575">Peroxidase</keyword>
<evidence type="ECO:0000256" key="12">
    <source>
        <dbReference type="SAM" id="MobiDB-lite"/>
    </source>
</evidence>
<feature type="binding site" description="axial binding residue" evidence="9">
    <location>
        <position position="422"/>
    </location>
    <ligand>
        <name>heme</name>
        <dbReference type="ChEBI" id="CHEBI:30413"/>
    </ligand>
    <ligandPart>
        <name>Fe</name>
        <dbReference type="ChEBI" id="CHEBI:18248"/>
    </ligandPart>
</feature>
<dbReference type="InterPro" id="IPR011614">
    <property type="entry name" value="Catalase_core"/>
</dbReference>
<dbReference type="PRINTS" id="PR00067">
    <property type="entry name" value="CATALASE"/>
</dbReference>
<dbReference type="InterPro" id="IPR024708">
    <property type="entry name" value="Catalase_AS"/>
</dbReference>
<organism evidence="14 16">
    <name type="scientific">Didymodactylos carnosus</name>
    <dbReference type="NCBI Taxonomy" id="1234261"/>
    <lineage>
        <taxon>Eukaryota</taxon>
        <taxon>Metazoa</taxon>
        <taxon>Spiralia</taxon>
        <taxon>Gnathifera</taxon>
        <taxon>Rotifera</taxon>
        <taxon>Eurotatoria</taxon>
        <taxon>Bdelloidea</taxon>
        <taxon>Philodinida</taxon>
        <taxon>Philodinidae</taxon>
        <taxon>Didymodactylos</taxon>
    </lineage>
</organism>
<keyword evidence="5 10" id="KW-0560">Oxidoreductase</keyword>
<feature type="active site" evidence="8">
    <location>
        <position position="212"/>
    </location>
</feature>
<evidence type="ECO:0000256" key="10">
    <source>
        <dbReference type="RuleBase" id="RU000498"/>
    </source>
</evidence>
<evidence type="ECO:0000256" key="9">
    <source>
        <dbReference type="PIRSR" id="PIRSR038928-2"/>
    </source>
</evidence>
<comment type="function">
    <text evidence="11">Catalyzes the degradation of hydrogen peroxide (H(2)O(2)) generated by peroxisomal oxidases to water and oxygen, thereby protecting cells from the toxic effects of hydrogen peroxide.</text>
</comment>
<dbReference type="Proteomes" id="UP000663829">
    <property type="component" value="Unassembled WGS sequence"/>
</dbReference>